<protein>
    <submittedName>
        <fullName evidence="7">Flippase-like domain-containing protein</fullName>
    </submittedName>
</protein>
<gene>
    <name evidence="7" type="ORF">H8B17_07005</name>
</gene>
<evidence type="ECO:0000256" key="1">
    <source>
        <dbReference type="ARBA" id="ARBA00004651"/>
    </source>
</evidence>
<comment type="caution">
    <text evidence="7">The sequence shown here is derived from an EMBL/GenBank/DDBJ whole genome shotgun (WGS) entry which is preliminary data.</text>
</comment>
<dbReference type="PANTHER" id="PTHR39087">
    <property type="entry name" value="UPF0104 MEMBRANE PROTEIN MJ1595"/>
    <property type="match status" value="1"/>
</dbReference>
<feature type="transmembrane region" description="Helical" evidence="6">
    <location>
        <begin position="153"/>
        <end position="173"/>
    </location>
</feature>
<keyword evidence="4 6" id="KW-1133">Transmembrane helix</keyword>
<feature type="transmembrane region" description="Helical" evidence="6">
    <location>
        <begin position="215"/>
        <end position="238"/>
    </location>
</feature>
<organism evidence="7 8">
    <name type="scientific">Sphingobacterium arenae</name>
    <dbReference type="NCBI Taxonomy" id="1280598"/>
    <lineage>
        <taxon>Bacteria</taxon>
        <taxon>Pseudomonadati</taxon>
        <taxon>Bacteroidota</taxon>
        <taxon>Sphingobacteriia</taxon>
        <taxon>Sphingobacteriales</taxon>
        <taxon>Sphingobacteriaceae</taxon>
        <taxon>Sphingobacterium</taxon>
    </lineage>
</organism>
<dbReference type="EMBL" id="JACNYK010000002">
    <property type="protein sequence ID" value="MBD1425326.1"/>
    <property type="molecule type" value="Genomic_DNA"/>
</dbReference>
<feature type="transmembrane region" description="Helical" evidence="6">
    <location>
        <begin position="280"/>
        <end position="296"/>
    </location>
</feature>
<evidence type="ECO:0000313" key="8">
    <source>
        <dbReference type="Proteomes" id="UP000606494"/>
    </source>
</evidence>
<dbReference type="InterPro" id="IPR022791">
    <property type="entry name" value="L-PG_synthase/AglD"/>
</dbReference>
<dbReference type="PANTHER" id="PTHR39087:SF2">
    <property type="entry name" value="UPF0104 MEMBRANE PROTEIN MJ1595"/>
    <property type="match status" value="1"/>
</dbReference>
<feature type="transmembrane region" description="Helical" evidence="6">
    <location>
        <begin position="250"/>
        <end position="268"/>
    </location>
</feature>
<feature type="transmembrane region" description="Helical" evidence="6">
    <location>
        <begin position="37"/>
        <end position="62"/>
    </location>
</feature>
<name>A0ABR7Y226_9SPHI</name>
<evidence type="ECO:0000313" key="7">
    <source>
        <dbReference type="EMBL" id="MBD1425326.1"/>
    </source>
</evidence>
<evidence type="ECO:0000256" key="6">
    <source>
        <dbReference type="SAM" id="Phobius"/>
    </source>
</evidence>
<keyword evidence="5 6" id="KW-0472">Membrane</keyword>
<reference evidence="7 8" key="1">
    <citation type="submission" date="2020-08" db="EMBL/GenBank/DDBJ databases">
        <title>Sphingobacterium sp. DN00404 isolated from aquaculture water.</title>
        <authorList>
            <person name="Zhang M."/>
        </authorList>
    </citation>
    <scope>NUCLEOTIDE SEQUENCE [LARGE SCALE GENOMIC DNA]</scope>
    <source>
        <strain evidence="7 8">KCTC 32294</strain>
    </source>
</reference>
<evidence type="ECO:0000256" key="3">
    <source>
        <dbReference type="ARBA" id="ARBA00022692"/>
    </source>
</evidence>
<dbReference type="Proteomes" id="UP000606494">
    <property type="component" value="Unassembled WGS sequence"/>
</dbReference>
<accession>A0ABR7Y226</accession>
<keyword evidence="8" id="KW-1185">Reference proteome</keyword>
<dbReference type="NCBIfam" id="TIGR00374">
    <property type="entry name" value="flippase-like domain"/>
    <property type="match status" value="1"/>
</dbReference>
<feature type="transmembrane region" description="Helical" evidence="6">
    <location>
        <begin position="9"/>
        <end position="31"/>
    </location>
</feature>
<sequence>MYRKGFRILILASIVVPIAIFVLQVDFALVWEGLRRIGSGFFVILLVTFVAYTLGTMGWWICLGSERSSISLWQLFGIRQVGETVALYNPSSVVGGDMLKNELLKSYSIPNDRALESVVASRVTALLSQQLLLAVSLCWLATITTSLHDFARYGIALLIGLLLLFKIFFFYLLNRKRNQMLPNLEDSSTIWQRFRRILYKLTTQTQYFFQYKKKLFWWSYFFFFLHWVVGGLEFYLILRFLNYDIELMDSVWMDMGVILFKSVGAFIPGQLGIEELGNKLLLTTISIQAASVWVTVSILRRARQLCWIIVGAICYIFIRKIDSFKILRDGNTVR</sequence>
<dbReference type="Pfam" id="PF03706">
    <property type="entry name" value="LPG_synthase_TM"/>
    <property type="match status" value="1"/>
</dbReference>
<evidence type="ECO:0000256" key="5">
    <source>
        <dbReference type="ARBA" id="ARBA00023136"/>
    </source>
</evidence>
<proteinExistence type="predicted"/>
<comment type="subcellular location">
    <subcellularLocation>
        <location evidence="1">Cell membrane</location>
        <topology evidence="1">Multi-pass membrane protein</topology>
    </subcellularLocation>
</comment>
<feature type="transmembrane region" description="Helical" evidence="6">
    <location>
        <begin position="302"/>
        <end position="318"/>
    </location>
</feature>
<dbReference type="RefSeq" id="WP_190308498.1">
    <property type="nucleotide sequence ID" value="NZ_JACNYK010000002.1"/>
</dbReference>
<keyword evidence="2" id="KW-1003">Cell membrane</keyword>
<feature type="transmembrane region" description="Helical" evidence="6">
    <location>
        <begin position="131"/>
        <end position="147"/>
    </location>
</feature>
<evidence type="ECO:0000256" key="4">
    <source>
        <dbReference type="ARBA" id="ARBA00022989"/>
    </source>
</evidence>
<evidence type="ECO:0000256" key="2">
    <source>
        <dbReference type="ARBA" id="ARBA00022475"/>
    </source>
</evidence>
<keyword evidence="3 6" id="KW-0812">Transmembrane</keyword>